<feature type="transmembrane region" description="Helical" evidence="1">
    <location>
        <begin position="183"/>
        <end position="201"/>
    </location>
</feature>
<comment type="caution">
    <text evidence="3">The sequence shown here is derived from an EMBL/GenBank/DDBJ whole genome shotgun (WGS) entry which is preliminary data.</text>
</comment>
<evidence type="ECO:0000313" key="3">
    <source>
        <dbReference type="EMBL" id="KGD71980.1"/>
    </source>
</evidence>
<dbReference type="Proteomes" id="UP000029577">
    <property type="component" value="Unassembled WGS sequence"/>
</dbReference>
<accession>A0A095VB98</accession>
<keyword evidence="1" id="KW-0812">Transmembrane</keyword>
<keyword evidence="1" id="KW-1133">Transmembrane helix</keyword>
<feature type="transmembrane region" description="Helical" evidence="1">
    <location>
        <begin position="207"/>
        <end position="224"/>
    </location>
</feature>
<evidence type="ECO:0000313" key="4">
    <source>
        <dbReference type="Proteomes" id="UP000029577"/>
    </source>
</evidence>
<feature type="transmembrane region" description="Helical" evidence="1">
    <location>
        <begin position="56"/>
        <end position="72"/>
    </location>
</feature>
<dbReference type="STRING" id="642227.HA49_14335"/>
<evidence type="ECO:0000256" key="1">
    <source>
        <dbReference type="SAM" id="Phobius"/>
    </source>
</evidence>
<dbReference type="AlphaFoldDB" id="A0A095VB98"/>
<dbReference type="eggNOG" id="COG3239">
    <property type="taxonomic scope" value="Bacteria"/>
</dbReference>
<dbReference type="EMBL" id="JPKR02000003">
    <property type="protein sequence ID" value="KGD71980.1"/>
    <property type="molecule type" value="Genomic_DNA"/>
</dbReference>
<dbReference type="RefSeq" id="WP_038021138.1">
    <property type="nucleotide sequence ID" value="NZ_JPKR02000003.1"/>
</dbReference>
<name>A0A095VB98_9GAMM</name>
<dbReference type="GO" id="GO:0006629">
    <property type="term" value="P:lipid metabolic process"/>
    <property type="evidence" value="ECO:0007669"/>
    <property type="project" value="InterPro"/>
</dbReference>
<feature type="transmembrane region" description="Helical" evidence="1">
    <location>
        <begin position="30"/>
        <end position="50"/>
    </location>
</feature>
<keyword evidence="4" id="KW-1185">Reference proteome</keyword>
<dbReference type="InterPro" id="IPR005804">
    <property type="entry name" value="FA_desaturase_dom"/>
</dbReference>
<organism evidence="3 4">
    <name type="scientific">Tatumella morbirosei</name>
    <dbReference type="NCBI Taxonomy" id="642227"/>
    <lineage>
        <taxon>Bacteria</taxon>
        <taxon>Pseudomonadati</taxon>
        <taxon>Pseudomonadota</taxon>
        <taxon>Gammaproteobacteria</taxon>
        <taxon>Enterobacterales</taxon>
        <taxon>Erwiniaceae</taxon>
        <taxon>Tatumella</taxon>
    </lineage>
</organism>
<dbReference type="OrthoDB" id="784276at2"/>
<gene>
    <name evidence="3" type="ORF">HA49_14335</name>
</gene>
<dbReference type="Pfam" id="PF00487">
    <property type="entry name" value="FA_desaturase"/>
    <property type="match status" value="1"/>
</dbReference>
<proteinExistence type="predicted"/>
<sequence>MAEKKTAYLDQQQRDWIKQQQQRWWWRSEFPTWGLIVTIYVGWFGSFMLAESLGKGLTTLLLVWFTAWYMSLQHELIHGHPTRYARVNQLLGLLPLAVWYPYGLYRDSHLAHHRNELLTYPQDDPETYYFSRQSWQRFGPLRRALIRLRNTFPGRLILGPLMDIAATFRQLLSDFVWLRARAILMWLVHGLLLVVVFHWITRHGMSVGWYLLVVSYPALALTKVRSFYEHRADDNPAARSVINEAGAGWRLLFLNLNYHSVHHDLPGIPWYALRTIYLLNRQRYQQRNHGFVVKGYRDWWRHFMTEPVDVELHPSEQESPRD</sequence>
<reference evidence="3" key="1">
    <citation type="submission" date="2014-12" db="EMBL/GenBank/DDBJ databases">
        <title>The draft genome of the Tatumella morbirosei type strain, LMG23360T isolated from pineapple rot.</title>
        <authorList>
            <person name="Smits T.H."/>
            <person name="Palmer M."/>
            <person name="Venter S.N."/>
            <person name="Duffy B."/>
            <person name="Steenkamp E.T."/>
            <person name="Chan W.Y."/>
            <person name="Coutinho T.A."/>
            <person name="Coetzee M.P."/>
            <person name="De Maayer P."/>
        </authorList>
    </citation>
    <scope>NUCLEOTIDE SEQUENCE [LARGE SCALE GENOMIC DNA]</scope>
    <source>
        <strain evidence="3">LMG 23360</strain>
    </source>
</reference>
<protein>
    <submittedName>
        <fullName evidence="3">Fatty acid desaturase</fullName>
    </submittedName>
</protein>
<feature type="domain" description="Fatty acid desaturase" evidence="2">
    <location>
        <begin position="58"/>
        <end position="289"/>
    </location>
</feature>
<evidence type="ECO:0000259" key="2">
    <source>
        <dbReference type="Pfam" id="PF00487"/>
    </source>
</evidence>
<keyword evidence="1" id="KW-0472">Membrane</keyword>